<gene>
    <name evidence="2" type="ORF">GOODEAATRI_028988</name>
</gene>
<protein>
    <submittedName>
        <fullName evidence="2">Uncharacterized protein</fullName>
    </submittedName>
</protein>
<evidence type="ECO:0000313" key="2">
    <source>
        <dbReference type="EMBL" id="MEQ2176536.1"/>
    </source>
</evidence>
<reference evidence="2 3" key="1">
    <citation type="submission" date="2021-06" db="EMBL/GenBank/DDBJ databases">
        <authorList>
            <person name="Palmer J.M."/>
        </authorList>
    </citation>
    <scope>NUCLEOTIDE SEQUENCE [LARGE SCALE GENOMIC DNA]</scope>
    <source>
        <strain evidence="2 3">GA_2019</strain>
        <tissue evidence="2">Muscle</tissue>
    </source>
</reference>
<evidence type="ECO:0000313" key="3">
    <source>
        <dbReference type="Proteomes" id="UP001476798"/>
    </source>
</evidence>
<dbReference type="Proteomes" id="UP001476798">
    <property type="component" value="Unassembled WGS sequence"/>
</dbReference>
<keyword evidence="1" id="KW-0175">Coiled coil</keyword>
<accession>A0ABV0NYQ1</accession>
<organism evidence="2 3">
    <name type="scientific">Goodea atripinnis</name>
    <dbReference type="NCBI Taxonomy" id="208336"/>
    <lineage>
        <taxon>Eukaryota</taxon>
        <taxon>Metazoa</taxon>
        <taxon>Chordata</taxon>
        <taxon>Craniata</taxon>
        <taxon>Vertebrata</taxon>
        <taxon>Euteleostomi</taxon>
        <taxon>Actinopterygii</taxon>
        <taxon>Neopterygii</taxon>
        <taxon>Teleostei</taxon>
        <taxon>Neoteleostei</taxon>
        <taxon>Acanthomorphata</taxon>
        <taxon>Ovalentaria</taxon>
        <taxon>Atherinomorphae</taxon>
        <taxon>Cyprinodontiformes</taxon>
        <taxon>Goodeidae</taxon>
        <taxon>Goodea</taxon>
    </lineage>
</organism>
<sequence>MTRVPFVVQVLDLQDRVAGLQSLNNELQSRLSQMEKSERDAFEKEDKDLTSRSRFKQVRGHKWQLPKEMDLLLMSVWSVVL</sequence>
<proteinExistence type="predicted"/>
<dbReference type="EMBL" id="JAHRIO010054138">
    <property type="protein sequence ID" value="MEQ2176536.1"/>
    <property type="molecule type" value="Genomic_DNA"/>
</dbReference>
<keyword evidence="3" id="KW-1185">Reference proteome</keyword>
<name>A0ABV0NYQ1_9TELE</name>
<evidence type="ECO:0000256" key="1">
    <source>
        <dbReference type="SAM" id="Coils"/>
    </source>
</evidence>
<feature type="coiled-coil region" evidence="1">
    <location>
        <begin position="10"/>
        <end position="44"/>
    </location>
</feature>
<feature type="non-terminal residue" evidence="2">
    <location>
        <position position="81"/>
    </location>
</feature>
<comment type="caution">
    <text evidence="2">The sequence shown here is derived from an EMBL/GenBank/DDBJ whole genome shotgun (WGS) entry which is preliminary data.</text>
</comment>